<keyword evidence="2" id="KW-1185">Reference proteome</keyword>
<dbReference type="AlphaFoldDB" id="A0A7W7SPV5"/>
<evidence type="ECO:0000313" key="1">
    <source>
        <dbReference type="EMBL" id="MBB4958753.1"/>
    </source>
</evidence>
<dbReference type="RefSeq" id="WP_184534795.1">
    <property type="nucleotide sequence ID" value="NZ_JACHJW010000001.1"/>
</dbReference>
<name>A0A7W7SPV5_9ACTN</name>
<sequence length="220" mass="23579">MPTAAPPGNSYADNIAVTSRWQVDGRRAQRSVADAAMARWRQSPWPEGCLSVTCLLSTDGRLVLFYGQWTDEQSYQRHVTSLDQPATADRVDGLEPGVTHLDTVVTRPAGPPVSRTADGPFSGCVVLVTIATDGPDQQLKAAEMITTVAATPEPGAIGGQIRFSLDGARLVLYAEWTSEEAHGEAITGSTFGGPQGIFHGTPGIQGLSMHRYQLYRLATR</sequence>
<organism evidence="1 2">
    <name type="scientific">Micromonospora polyrhachis</name>
    <dbReference type="NCBI Taxonomy" id="1282883"/>
    <lineage>
        <taxon>Bacteria</taxon>
        <taxon>Bacillati</taxon>
        <taxon>Actinomycetota</taxon>
        <taxon>Actinomycetes</taxon>
        <taxon>Micromonosporales</taxon>
        <taxon>Micromonosporaceae</taxon>
        <taxon>Micromonospora</taxon>
    </lineage>
</organism>
<accession>A0A7W7SPV5</accession>
<protein>
    <submittedName>
        <fullName evidence="1">Quinol monooxygenase YgiN</fullName>
    </submittedName>
</protein>
<keyword evidence="1" id="KW-0560">Oxidoreductase</keyword>
<reference evidence="1 2" key="1">
    <citation type="submission" date="2020-08" db="EMBL/GenBank/DDBJ databases">
        <title>Sequencing the genomes of 1000 actinobacteria strains.</title>
        <authorList>
            <person name="Klenk H.-P."/>
        </authorList>
    </citation>
    <scope>NUCLEOTIDE SEQUENCE [LARGE SCALE GENOMIC DNA]</scope>
    <source>
        <strain evidence="1 2">DSM 45886</strain>
    </source>
</reference>
<dbReference type="SUPFAM" id="SSF54909">
    <property type="entry name" value="Dimeric alpha+beta barrel"/>
    <property type="match status" value="2"/>
</dbReference>
<dbReference type="GO" id="GO:0004497">
    <property type="term" value="F:monooxygenase activity"/>
    <property type="evidence" value="ECO:0007669"/>
    <property type="project" value="UniProtKB-KW"/>
</dbReference>
<dbReference type="Proteomes" id="UP000578819">
    <property type="component" value="Unassembled WGS sequence"/>
</dbReference>
<dbReference type="InterPro" id="IPR011008">
    <property type="entry name" value="Dimeric_a/b-barrel"/>
</dbReference>
<proteinExistence type="predicted"/>
<comment type="caution">
    <text evidence="1">The sequence shown here is derived from an EMBL/GenBank/DDBJ whole genome shotgun (WGS) entry which is preliminary data.</text>
</comment>
<dbReference type="Gene3D" id="3.30.70.100">
    <property type="match status" value="2"/>
</dbReference>
<gene>
    <name evidence="1" type="ORF">FHR38_002486</name>
</gene>
<keyword evidence="1" id="KW-0503">Monooxygenase</keyword>
<dbReference type="EMBL" id="JACHJW010000001">
    <property type="protein sequence ID" value="MBB4958753.1"/>
    <property type="molecule type" value="Genomic_DNA"/>
</dbReference>
<evidence type="ECO:0000313" key="2">
    <source>
        <dbReference type="Proteomes" id="UP000578819"/>
    </source>
</evidence>